<evidence type="ECO:0000313" key="4">
    <source>
        <dbReference type="EMBL" id="KAI8033492.1"/>
    </source>
</evidence>
<feature type="compositionally biased region" description="Basic and acidic residues" evidence="1">
    <location>
        <begin position="205"/>
        <end position="215"/>
    </location>
</feature>
<keyword evidence="3" id="KW-0732">Signal</keyword>
<feature type="chain" id="PRO_5040231775" evidence="3">
    <location>
        <begin position="19"/>
        <end position="286"/>
    </location>
</feature>
<feature type="compositionally biased region" description="Low complexity" evidence="1">
    <location>
        <begin position="128"/>
        <end position="140"/>
    </location>
</feature>
<reference evidence="4" key="1">
    <citation type="journal article" date="2023" name="Genome Biol. Evol.">
        <title>Long-read-based Genome Assembly of Drosophila gunungcola Reveals Fewer Chemosensory Genes in Flower-breeding Species.</title>
        <authorList>
            <person name="Negi A."/>
            <person name="Liao B.Y."/>
            <person name="Yeh S.D."/>
        </authorList>
    </citation>
    <scope>NUCLEOTIDE SEQUENCE</scope>
    <source>
        <strain evidence="4">Sukarami</strain>
    </source>
</reference>
<protein>
    <submittedName>
        <fullName evidence="4">Uncharacterized protein</fullName>
    </submittedName>
</protein>
<feature type="transmembrane region" description="Helical" evidence="2">
    <location>
        <begin position="239"/>
        <end position="261"/>
    </location>
</feature>
<keyword evidence="2" id="KW-0812">Transmembrane</keyword>
<dbReference type="EMBL" id="JAMKOV010000130">
    <property type="protein sequence ID" value="KAI8033492.1"/>
    <property type="molecule type" value="Genomic_DNA"/>
</dbReference>
<feature type="region of interest" description="Disordered" evidence="1">
    <location>
        <begin position="23"/>
        <end position="215"/>
    </location>
</feature>
<feature type="compositionally biased region" description="Low complexity" evidence="1">
    <location>
        <begin position="164"/>
        <end position="194"/>
    </location>
</feature>
<proteinExistence type="predicted"/>
<name>A0A9P9YAN8_9MUSC</name>
<keyword evidence="5" id="KW-1185">Reference proteome</keyword>
<gene>
    <name evidence="4" type="ORF">M5D96_013766</name>
</gene>
<evidence type="ECO:0000256" key="3">
    <source>
        <dbReference type="SAM" id="SignalP"/>
    </source>
</evidence>
<keyword evidence="2" id="KW-1133">Transmembrane helix</keyword>
<evidence type="ECO:0000256" key="1">
    <source>
        <dbReference type="SAM" id="MobiDB-lite"/>
    </source>
</evidence>
<keyword evidence="2" id="KW-0472">Membrane</keyword>
<sequence length="286" mass="30069">MKLIPLFWLLSGLLLVAGQPNPAVKASSEETTATKPKADDKVGTITSGAPASGSGTPAVAAQVQPKEPVVAVKPEKSDPSKAAQADNPVKNRKRPDTGVPGTAPVDASKPTAVEQKESKGKGNETVASTSSSTSTTTTTTAKPAAGSAIVSEGQSMKDVSKPGNSSSSNTATSSSSSTTTTTTAKTTTSTTTTPKPKKPTSVMSTDKHKEWEKELEQQPVVQELTRSTASLADRGDNGYVVPIVTVLLTVPLAIGVMTIIYRRFRDMWSTRHYRRMDFLVDGMYND</sequence>
<feature type="compositionally biased region" description="Polar residues" evidence="1">
    <location>
        <begin position="44"/>
        <end position="55"/>
    </location>
</feature>
<comment type="caution">
    <text evidence="4">The sequence shown here is derived from an EMBL/GenBank/DDBJ whole genome shotgun (WGS) entry which is preliminary data.</text>
</comment>
<feature type="signal peptide" evidence="3">
    <location>
        <begin position="1"/>
        <end position="18"/>
    </location>
</feature>
<evidence type="ECO:0000256" key="2">
    <source>
        <dbReference type="SAM" id="Phobius"/>
    </source>
</evidence>
<accession>A0A9P9YAN8</accession>
<evidence type="ECO:0000313" key="5">
    <source>
        <dbReference type="Proteomes" id="UP001059596"/>
    </source>
</evidence>
<dbReference type="Proteomes" id="UP001059596">
    <property type="component" value="Unassembled WGS sequence"/>
</dbReference>
<dbReference type="AlphaFoldDB" id="A0A9P9YAN8"/>
<organism evidence="4 5">
    <name type="scientific">Drosophila gunungcola</name>
    <name type="common">fruit fly</name>
    <dbReference type="NCBI Taxonomy" id="103775"/>
    <lineage>
        <taxon>Eukaryota</taxon>
        <taxon>Metazoa</taxon>
        <taxon>Ecdysozoa</taxon>
        <taxon>Arthropoda</taxon>
        <taxon>Hexapoda</taxon>
        <taxon>Insecta</taxon>
        <taxon>Pterygota</taxon>
        <taxon>Neoptera</taxon>
        <taxon>Endopterygota</taxon>
        <taxon>Diptera</taxon>
        <taxon>Brachycera</taxon>
        <taxon>Muscomorpha</taxon>
        <taxon>Ephydroidea</taxon>
        <taxon>Drosophilidae</taxon>
        <taxon>Drosophila</taxon>
        <taxon>Sophophora</taxon>
    </lineage>
</organism>